<dbReference type="SUPFAM" id="SSF75011">
    <property type="entry name" value="3-carboxy-cis,cis-mucoante lactonizing enzyme"/>
    <property type="match status" value="1"/>
</dbReference>
<gene>
    <name evidence="1" type="ORF">MOO46_05420</name>
</gene>
<keyword evidence="2" id="KW-1185">Reference proteome</keyword>
<proteinExistence type="predicted"/>
<accession>A0ABY4PGK0</accession>
<evidence type="ECO:0008006" key="3">
    <source>
        <dbReference type="Google" id="ProtNLM"/>
    </source>
</evidence>
<name>A0ABY4PGK0_9LACO</name>
<sequence>MFNYKNLLLSLFIFTLFASFFMINSQANVKEYHQKRLALTSGRIKSYVKNKNYAILHKYKYSHSDGYYSEGTYQKHPHNFFAAAGNFRRNALTDFYLPVSRYKSADMGNPQSFVKSPDGHYAFVMYSKKVRGRNIGTSNIVRYDLWKLYQMGFNLKNMDALRRGVKHNAKVRSAIKFGPKINVGHGQSLAYNFHNNTMWYLLMGVNGKKASFVRVNFKTLRPMIKIKFKFSNRYRLSNQLTFDKHGNIYTYIKYLSGRIVIFKGKFVHNRVYFHTIKQGLLHAPGRHTQGMGYNPKANRLYFVSDGAITSIPVNKLGHLKPFDVHTTRFNTNREFEGIAFDKHGVGHILMNRGPELAKINHF</sequence>
<evidence type="ECO:0000313" key="2">
    <source>
        <dbReference type="Proteomes" id="UP000831859"/>
    </source>
</evidence>
<protein>
    <recommendedName>
        <fullName evidence="3">Extracellular protein</fullName>
    </recommendedName>
</protein>
<evidence type="ECO:0000313" key="1">
    <source>
        <dbReference type="EMBL" id="UQS84690.1"/>
    </source>
</evidence>
<reference evidence="1 2" key="1">
    <citation type="journal article" date="2022" name="Int. J. Syst. Evol. Microbiol.">
        <title>Apilactobacillus apisilvae sp. nov., Nicolia spurrieriana gen. nov. sp. nov., Bombilactobacillus folatiphilus sp. nov. and Bombilactobacillus thymidiniphilus sp. nov., four new lactic acid bacterial isolates from stingless bees Tetragonula carbonaria and Austroplebeia australis.</title>
        <authorList>
            <person name="Oliphant S.A."/>
            <person name="Watson-Haigh N.S."/>
            <person name="Sumby K.M."/>
            <person name="Gardner J."/>
            <person name="Groom S."/>
            <person name="Jiranek V."/>
        </authorList>
    </citation>
    <scope>NUCLEOTIDE SEQUENCE [LARGE SCALE GENOMIC DNA]</scope>
    <source>
        <strain evidence="1 2">SG5_A10</strain>
    </source>
</reference>
<dbReference type="EMBL" id="CP093362">
    <property type="protein sequence ID" value="UQS84690.1"/>
    <property type="molecule type" value="Genomic_DNA"/>
</dbReference>
<dbReference type="Proteomes" id="UP000831859">
    <property type="component" value="Chromosome"/>
</dbReference>
<organism evidence="1 2">
    <name type="scientific">Apilactobacillus apisilvae</name>
    <dbReference type="NCBI Taxonomy" id="2923364"/>
    <lineage>
        <taxon>Bacteria</taxon>
        <taxon>Bacillati</taxon>
        <taxon>Bacillota</taxon>
        <taxon>Bacilli</taxon>
        <taxon>Lactobacillales</taxon>
        <taxon>Lactobacillaceae</taxon>
        <taxon>Apilactobacillus</taxon>
    </lineage>
</organism>
<dbReference type="RefSeq" id="WP_249510674.1">
    <property type="nucleotide sequence ID" value="NZ_CP093362.1"/>
</dbReference>